<dbReference type="InterPro" id="IPR000073">
    <property type="entry name" value="AB_hydrolase_1"/>
</dbReference>
<evidence type="ECO:0000313" key="3">
    <source>
        <dbReference type="EMBL" id="MDQ0585770.1"/>
    </source>
</evidence>
<gene>
    <name evidence="3" type="ORF">QF030_007948</name>
</gene>
<evidence type="ECO:0000313" key="4">
    <source>
        <dbReference type="Proteomes" id="UP001230654"/>
    </source>
</evidence>
<keyword evidence="4" id="KW-1185">Reference proteome</keyword>
<dbReference type="Proteomes" id="UP001230654">
    <property type="component" value="Unassembled WGS sequence"/>
</dbReference>
<dbReference type="Gene3D" id="3.40.50.1820">
    <property type="entry name" value="alpha/beta hydrolase"/>
    <property type="match status" value="1"/>
</dbReference>
<feature type="compositionally biased region" description="Polar residues" evidence="1">
    <location>
        <begin position="273"/>
        <end position="287"/>
    </location>
</feature>
<evidence type="ECO:0000256" key="1">
    <source>
        <dbReference type="SAM" id="MobiDB-lite"/>
    </source>
</evidence>
<dbReference type="PRINTS" id="PR00111">
    <property type="entry name" value="ABHYDROLASE"/>
</dbReference>
<dbReference type="EMBL" id="JAUSWV010000002">
    <property type="protein sequence ID" value="MDQ0585770.1"/>
    <property type="molecule type" value="Genomic_DNA"/>
</dbReference>
<dbReference type="InterPro" id="IPR029058">
    <property type="entry name" value="AB_hydrolase_fold"/>
</dbReference>
<feature type="region of interest" description="Disordered" evidence="1">
    <location>
        <begin position="272"/>
        <end position="331"/>
    </location>
</feature>
<accession>A0ABU0P2Z7</accession>
<feature type="compositionally biased region" description="Basic residues" evidence="1">
    <location>
        <begin position="292"/>
        <end position="309"/>
    </location>
</feature>
<name>A0ABU0P2Z7_STRRH</name>
<proteinExistence type="predicted"/>
<organism evidence="3 4">
    <name type="scientific">Streptomyces rishiriensis</name>
    <dbReference type="NCBI Taxonomy" id="68264"/>
    <lineage>
        <taxon>Bacteria</taxon>
        <taxon>Bacillati</taxon>
        <taxon>Actinomycetota</taxon>
        <taxon>Actinomycetes</taxon>
        <taxon>Kitasatosporales</taxon>
        <taxon>Streptomycetaceae</taxon>
        <taxon>Streptomyces</taxon>
    </lineage>
</organism>
<protein>
    <submittedName>
        <fullName evidence="3">Pimeloyl-ACP methyl ester carboxylesterase</fullName>
    </submittedName>
</protein>
<feature type="domain" description="AB hydrolase-1" evidence="2">
    <location>
        <begin position="42"/>
        <end position="272"/>
    </location>
</feature>
<dbReference type="PANTHER" id="PTHR43433:SF5">
    <property type="entry name" value="AB HYDROLASE-1 DOMAIN-CONTAINING PROTEIN"/>
    <property type="match status" value="1"/>
</dbReference>
<dbReference type="Pfam" id="PF00561">
    <property type="entry name" value="Abhydrolase_1"/>
    <property type="match status" value="1"/>
</dbReference>
<evidence type="ECO:0000259" key="2">
    <source>
        <dbReference type="Pfam" id="PF00561"/>
    </source>
</evidence>
<comment type="caution">
    <text evidence="3">The sequence shown here is derived from an EMBL/GenBank/DDBJ whole genome shotgun (WGS) entry which is preliminary data.</text>
</comment>
<dbReference type="PANTHER" id="PTHR43433">
    <property type="entry name" value="HYDROLASE, ALPHA/BETA FOLD FAMILY PROTEIN"/>
    <property type="match status" value="1"/>
</dbReference>
<dbReference type="RefSeq" id="WP_307167429.1">
    <property type="nucleotide sequence ID" value="NZ_JAUSWV010000002.1"/>
</dbReference>
<reference evidence="3 4" key="1">
    <citation type="submission" date="2023-07" db="EMBL/GenBank/DDBJ databases">
        <title>Comparative genomics of wheat-associated soil bacteria to identify genetic determinants of phenazine resistance.</title>
        <authorList>
            <person name="Mouncey N."/>
        </authorList>
    </citation>
    <scope>NUCLEOTIDE SEQUENCE [LARGE SCALE GENOMIC DNA]</scope>
    <source>
        <strain evidence="3 4">B2I6</strain>
    </source>
</reference>
<dbReference type="SUPFAM" id="SSF53474">
    <property type="entry name" value="alpha/beta-Hydrolases"/>
    <property type="match status" value="1"/>
</dbReference>
<sequence length="331" mass="36484">MNDQQAGRYDLVTSYRDAPTRTLTADGVTFAYRELGPRSGTPVVFLTHLAAVLDNWDPRVVDGIAAKRHVITFDNRGVGASSGSTPRTIQEMAKDAVTFIRALGLEHVDIHGFSMGGMIAQVIARTDPHLVRKMILSGTGSAGGEGIKNVTVLSHLDTLRALVTLQDPKQFLFFTRTATGRRAGKEFLARLKERTTDRDKAISPIAYNNQLKAIHRWGLERPHDLSVIHQPVLVANGDSDRMVPSKNSADLARRLPNAELVIYPDAGHGGIFQSMTGSWKPPTSSSTGRDRHNARRHQKTSSRSRHPGHRPPLTEDQQRIPATQAADTFRR</sequence>
<dbReference type="InterPro" id="IPR050471">
    <property type="entry name" value="AB_hydrolase"/>
</dbReference>